<feature type="signal peptide" evidence="12">
    <location>
        <begin position="1"/>
        <end position="24"/>
    </location>
</feature>
<dbReference type="Gene3D" id="3.40.190.10">
    <property type="entry name" value="Periplasmic binding protein-like II"/>
    <property type="match status" value="2"/>
</dbReference>
<dbReference type="InterPro" id="IPR015168">
    <property type="entry name" value="SsuA/THI5"/>
</dbReference>
<keyword evidence="8" id="KW-0784">Thiamine biosynthesis</keyword>
<dbReference type="Proteomes" id="UP000272400">
    <property type="component" value="Unassembled WGS sequence"/>
</dbReference>
<keyword evidence="7" id="KW-0663">Pyridoxal phosphate</keyword>
<feature type="chain" id="PRO_5039478948" description="Thiamine pyrimidine synthase" evidence="12">
    <location>
        <begin position="25"/>
        <end position="338"/>
    </location>
</feature>
<dbReference type="PANTHER" id="PTHR31528">
    <property type="entry name" value="4-AMINO-5-HYDROXYMETHYL-2-METHYLPYRIMIDINE PHOSPHATE SYNTHASE THI11-RELATED"/>
    <property type="match status" value="1"/>
</dbReference>
<dbReference type="Pfam" id="PF09084">
    <property type="entry name" value="NMT1"/>
    <property type="match status" value="1"/>
</dbReference>
<evidence type="ECO:0000256" key="10">
    <source>
        <dbReference type="ARBA" id="ARBA00033171"/>
    </source>
</evidence>
<dbReference type="GO" id="GO:0046872">
    <property type="term" value="F:metal ion binding"/>
    <property type="evidence" value="ECO:0007669"/>
    <property type="project" value="UniProtKB-KW"/>
</dbReference>
<comment type="caution">
    <text evidence="14">The sequence shown here is derived from an EMBL/GenBank/DDBJ whole genome shotgun (WGS) entry which is preliminary data.</text>
</comment>
<name>A0A3N1CP11_9ACTN</name>
<dbReference type="PANTHER" id="PTHR31528:SF1">
    <property type="entry name" value="4-AMINO-5-HYDROXYMETHYL-2-METHYLPYRIMIDINE PHOSPHATE SYNTHASE THI11-RELATED"/>
    <property type="match status" value="1"/>
</dbReference>
<gene>
    <name evidence="14" type="ORF">EDD29_0558</name>
</gene>
<evidence type="ECO:0000256" key="9">
    <source>
        <dbReference type="ARBA" id="ARBA00023004"/>
    </source>
</evidence>
<feature type="domain" description="SsuA/THI5-like" evidence="13">
    <location>
        <begin position="53"/>
        <end position="262"/>
    </location>
</feature>
<evidence type="ECO:0000256" key="3">
    <source>
        <dbReference type="ARBA" id="ARBA00009406"/>
    </source>
</evidence>
<dbReference type="InterPro" id="IPR027939">
    <property type="entry name" value="NMT1/THI5"/>
</dbReference>
<dbReference type="SUPFAM" id="SSF53850">
    <property type="entry name" value="Periplasmic binding protein-like II"/>
    <property type="match status" value="1"/>
</dbReference>
<protein>
    <recommendedName>
        <fullName evidence="10">Thiamine pyrimidine synthase</fullName>
    </recommendedName>
</protein>
<comment type="similarity">
    <text evidence="3">Belongs to the NMT1/THI5 family.</text>
</comment>
<evidence type="ECO:0000256" key="8">
    <source>
        <dbReference type="ARBA" id="ARBA00022977"/>
    </source>
</evidence>
<evidence type="ECO:0000256" key="6">
    <source>
        <dbReference type="ARBA" id="ARBA00022723"/>
    </source>
</evidence>
<dbReference type="AlphaFoldDB" id="A0A3N1CP11"/>
<keyword evidence="5" id="KW-0808">Transferase</keyword>
<keyword evidence="12" id="KW-0732">Signal</keyword>
<comment type="subunit">
    <text evidence="4">Homodimer.</text>
</comment>
<keyword evidence="6" id="KW-0479">Metal-binding</keyword>
<evidence type="ECO:0000256" key="12">
    <source>
        <dbReference type="SAM" id="SignalP"/>
    </source>
</evidence>
<evidence type="ECO:0000313" key="15">
    <source>
        <dbReference type="Proteomes" id="UP000272400"/>
    </source>
</evidence>
<dbReference type="RefSeq" id="WP_123662011.1">
    <property type="nucleotide sequence ID" value="NZ_RJKE01000001.1"/>
</dbReference>
<sequence length="338" mass="34986">MKLTSTARLAGIAGVLLMAVTACGGGAEDGGSGASLEKVNYLTSFNTFGRDAYVYVAEEKGYFDEAGIDIDIKPGSGTVDVMKLLASGRADFGPGDFTAASITIAKEKLPVTSVAMIHQKTMAGIISLEGNGIAAPKDLEGKTVADQSGSTNQVTFPVYAKAAGIDAAKVKFVGSSPAALPQLLAGGKADAIGQFMVGAPLIEKAAKDKKAVLLPYGDLLPELYGNSLMTSTKLADEKPELVEKFTGALLKGLQYAIDNPEETGEILKKFQPTQDPAIATAEMQAMKDYVLPQGATIGAVDEARVKANIDILTEAGAIPSGVTPDQLVDLDVAVQAEK</sequence>
<comment type="function">
    <text evidence="1">Responsible for the formation of the pyrimidine heterocycle in the thiamine biosynthesis pathway. Catalyzes the formation of hydroxymethylpyrimidine phosphate (HMP-P) from histidine and pyridoxal phosphate (PLP). The protein uses PLP and the active site histidine to form HMP-P, generating an inactive enzyme. The enzyme can only undergo a single turnover, which suggests it is a suicide enzyme.</text>
</comment>
<dbReference type="OrthoDB" id="174578at2"/>
<keyword evidence="9" id="KW-0408">Iron</keyword>
<organism evidence="14 15">
    <name type="scientific">Actinocorallia herbida</name>
    <dbReference type="NCBI Taxonomy" id="58109"/>
    <lineage>
        <taxon>Bacteria</taxon>
        <taxon>Bacillati</taxon>
        <taxon>Actinomycetota</taxon>
        <taxon>Actinomycetes</taxon>
        <taxon>Streptosporangiales</taxon>
        <taxon>Thermomonosporaceae</taxon>
        <taxon>Actinocorallia</taxon>
    </lineage>
</organism>
<evidence type="ECO:0000256" key="2">
    <source>
        <dbReference type="ARBA" id="ARBA00004948"/>
    </source>
</evidence>
<evidence type="ECO:0000256" key="5">
    <source>
        <dbReference type="ARBA" id="ARBA00022679"/>
    </source>
</evidence>
<comment type="catalytic activity">
    <reaction evidence="11">
        <text>N(6)-(pyridoxal phosphate)-L-lysyl-[4-amino-5-hydroxymethyl-2-methylpyrimidine phosphate synthase] + L-histidyl-[4-amino-5-hydroxymethyl-2-methylpyrimidine phosphate synthase] + 2 Fe(3+) + 4 H2O = L-lysyl-[4-amino-5-hydroxymethyl-2-methylpyrimidine phosphate synthase] + (2S)-2-amino-5-hydroxy-4-oxopentanoyl-[4-amino-5-hydroxymethyl-2-methylpyrimidine phosphate synthase] + 4-amino-2-methyl-5-(phosphooxymethyl)pyrimidine + 3-oxopropanoate + 2 Fe(2+) + 2 H(+)</text>
        <dbReference type="Rhea" id="RHEA:65756"/>
        <dbReference type="Rhea" id="RHEA-COMP:16892"/>
        <dbReference type="Rhea" id="RHEA-COMP:16893"/>
        <dbReference type="Rhea" id="RHEA-COMP:16894"/>
        <dbReference type="Rhea" id="RHEA-COMP:16895"/>
        <dbReference type="ChEBI" id="CHEBI:15377"/>
        <dbReference type="ChEBI" id="CHEBI:15378"/>
        <dbReference type="ChEBI" id="CHEBI:29033"/>
        <dbReference type="ChEBI" id="CHEBI:29034"/>
        <dbReference type="ChEBI" id="CHEBI:29969"/>
        <dbReference type="ChEBI" id="CHEBI:29979"/>
        <dbReference type="ChEBI" id="CHEBI:33190"/>
        <dbReference type="ChEBI" id="CHEBI:58354"/>
        <dbReference type="ChEBI" id="CHEBI:143915"/>
        <dbReference type="ChEBI" id="CHEBI:157692"/>
    </reaction>
    <physiologicalReaction direction="left-to-right" evidence="11">
        <dbReference type="Rhea" id="RHEA:65757"/>
    </physiologicalReaction>
</comment>
<evidence type="ECO:0000256" key="7">
    <source>
        <dbReference type="ARBA" id="ARBA00022898"/>
    </source>
</evidence>
<dbReference type="GO" id="GO:0016740">
    <property type="term" value="F:transferase activity"/>
    <property type="evidence" value="ECO:0007669"/>
    <property type="project" value="UniProtKB-KW"/>
</dbReference>
<accession>A0A3N1CP11</accession>
<dbReference type="PROSITE" id="PS51257">
    <property type="entry name" value="PROKAR_LIPOPROTEIN"/>
    <property type="match status" value="1"/>
</dbReference>
<evidence type="ECO:0000256" key="4">
    <source>
        <dbReference type="ARBA" id="ARBA00011738"/>
    </source>
</evidence>
<dbReference type="EMBL" id="RJKE01000001">
    <property type="protein sequence ID" value="ROO83069.1"/>
    <property type="molecule type" value="Genomic_DNA"/>
</dbReference>
<evidence type="ECO:0000259" key="13">
    <source>
        <dbReference type="Pfam" id="PF09084"/>
    </source>
</evidence>
<proteinExistence type="inferred from homology"/>
<comment type="pathway">
    <text evidence="2">Cofactor biosynthesis; thiamine diphosphate biosynthesis.</text>
</comment>
<keyword evidence="15" id="KW-1185">Reference proteome</keyword>
<reference evidence="14 15" key="1">
    <citation type="submission" date="2018-11" db="EMBL/GenBank/DDBJ databases">
        <title>Sequencing the genomes of 1000 actinobacteria strains.</title>
        <authorList>
            <person name="Klenk H.-P."/>
        </authorList>
    </citation>
    <scope>NUCLEOTIDE SEQUENCE [LARGE SCALE GENOMIC DNA]</scope>
    <source>
        <strain evidence="14 15">DSM 44254</strain>
    </source>
</reference>
<evidence type="ECO:0000256" key="11">
    <source>
        <dbReference type="ARBA" id="ARBA00048179"/>
    </source>
</evidence>
<evidence type="ECO:0000313" key="14">
    <source>
        <dbReference type="EMBL" id="ROO83069.1"/>
    </source>
</evidence>
<evidence type="ECO:0000256" key="1">
    <source>
        <dbReference type="ARBA" id="ARBA00003469"/>
    </source>
</evidence>
<dbReference type="GO" id="GO:0009228">
    <property type="term" value="P:thiamine biosynthetic process"/>
    <property type="evidence" value="ECO:0007669"/>
    <property type="project" value="UniProtKB-KW"/>
</dbReference>